<gene>
    <name evidence="1" type="ORF">C095_01155</name>
</gene>
<accession>A0A0B4EA03</accession>
<protein>
    <submittedName>
        <fullName evidence="1">Uncharacterized protein</fullName>
    </submittedName>
</protein>
<proteinExistence type="predicted"/>
<evidence type="ECO:0000313" key="1">
    <source>
        <dbReference type="EMBL" id="KID50283.1"/>
    </source>
</evidence>
<name>A0A0B4EA03_9FUSO</name>
<dbReference type="EMBL" id="AUZI01000007">
    <property type="protein sequence ID" value="KID50283.1"/>
    <property type="molecule type" value="Genomic_DNA"/>
</dbReference>
<evidence type="ECO:0000313" key="2">
    <source>
        <dbReference type="Proteomes" id="UP000031184"/>
    </source>
</evidence>
<comment type="caution">
    <text evidence="1">The sequence shown here is derived from an EMBL/GenBank/DDBJ whole genome shotgun (WGS) entry which is preliminary data.</text>
</comment>
<dbReference type="PATRIC" id="fig|1226633.4.peg.229"/>
<organism evidence="1 2">
    <name type="scientific">Fusobacterium necrophorum subsp. funduliforme B35</name>
    <dbReference type="NCBI Taxonomy" id="1226633"/>
    <lineage>
        <taxon>Bacteria</taxon>
        <taxon>Fusobacteriati</taxon>
        <taxon>Fusobacteriota</taxon>
        <taxon>Fusobacteriia</taxon>
        <taxon>Fusobacteriales</taxon>
        <taxon>Fusobacteriaceae</taxon>
        <taxon>Fusobacterium</taxon>
    </lineage>
</organism>
<sequence>MIESLRKEQPKKFFPTMNFEELEGKAKKYSFQQDFDTLDLIYKEKEQNKQELGNLKTKKQELRIWMQIREPLETLKKFKKTKAVFGNISNKIFPIVEEKLDSFEKTYFEKMYEDSNVIHLFF</sequence>
<reference evidence="1 2" key="1">
    <citation type="submission" date="2013-08" db="EMBL/GenBank/DDBJ databases">
        <title>An opportunistic ruminal bacterium that causes liver abscesses in cattle.</title>
        <authorList>
            <person name="Benahmed F.H."/>
            <person name="Rasmussen M."/>
            <person name="Harbottle H."/>
            <person name="Soppet D."/>
            <person name="Nagaraja T.G."/>
            <person name="Davidson M."/>
        </authorList>
    </citation>
    <scope>NUCLEOTIDE SEQUENCE [LARGE SCALE GENOMIC DNA]</scope>
    <source>
        <strain evidence="1 2">B35</strain>
    </source>
</reference>
<dbReference type="Proteomes" id="UP000031184">
    <property type="component" value="Unassembled WGS sequence"/>
</dbReference>
<dbReference type="AlphaFoldDB" id="A0A0B4EA03"/>